<sequence>MSQIFHFPLQPLQRFTSGGAAAIKMPKEITHFSYDDRHEYRPDDSSMTYYYPPELGVDLSAGFKDFVKLDDTRDDHLEGLLRALMTVEEKEGKLRVVDFITWRGMMTKIMTTPYDNFDGFEMNATRFQVCYSECFIEEDHAAKLARVREQNANRRRPPPGAPTPDVQSYWGYKFETLSVIPDIMDNVSRDYIETRPKMVVNNHAQYCSVVMTGFTPTSMILGGEVDAIWDRRPDDPDQPINWVELKTSQEIYNDGDRLRFERKLCKFWAQSFLLGVPKIIVGYRTRDGLLKRLEELNTRTIPGMVKRKGNNSWDGNLCINFAAAFLKFLKETITSEGVWKIRRQQKSPVIEVFQTEAQGTGEILSKEFLEWRTQRYPQKIAQMLN</sequence>
<evidence type="ECO:0000259" key="8">
    <source>
        <dbReference type="Pfam" id="PF08652"/>
    </source>
</evidence>
<dbReference type="GO" id="GO:0034353">
    <property type="term" value="F:mRNA 5'-diphosphatase activity"/>
    <property type="evidence" value="ECO:0007669"/>
    <property type="project" value="TreeGrafter"/>
</dbReference>
<dbReference type="GO" id="GO:0000956">
    <property type="term" value="P:nuclear-transcribed mRNA catabolic process"/>
    <property type="evidence" value="ECO:0007669"/>
    <property type="project" value="TreeGrafter"/>
</dbReference>
<dbReference type="AlphaFoldDB" id="A0A6G1I8V7"/>
<reference evidence="9" key="1">
    <citation type="journal article" date="2020" name="Stud. Mycol.">
        <title>101 Dothideomycetes genomes: a test case for predicting lifestyles and emergence of pathogens.</title>
        <authorList>
            <person name="Haridas S."/>
            <person name="Albert R."/>
            <person name="Binder M."/>
            <person name="Bloem J."/>
            <person name="Labutti K."/>
            <person name="Salamov A."/>
            <person name="Andreopoulos B."/>
            <person name="Baker S."/>
            <person name="Barry K."/>
            <person name="Bills G."/>
            <person name="Bluhm B."/>
            <person name="Cannon C."/>
            <person name="Castanera R."/>
            <person name="Culley D."/>
            <person name="Daum C."/>
            <person name="Ezra D."/>
            <person name="Gonzalez J."/>
            <person name="Henrissat B."/>
            <person name="Kuo A."/>
            <person name="Liang C."/>
            <person name="Lipzen A."/>
            <person name="Lutzoni F."/>
            <person name="Magnuson J."/>
            <person name="Mondo S."/>
            <person name="Nolan M."/>
            <person name="Ohm R."/>
            <person name="Pangilinan J."/>
            <person name="Park H.-J."/>
            <person name="Ramirez L."/>
            <person name="Alfaro M."/>
            <person name="Sun H."/>
            <person name="Tritt A."/>
            <person name="Yoshinaga Y."/>
            <person name="Zwiers L.-H."/>
            <person name="Turgeon B."/>
            <person name="Goodwin S."/>
            <person name="Spatafora J."/>
            <person name="Crous P."/>
            <person name="Grigoriev I."/>
        </authorList>
    </citation>
    <scope>NUCLEOTIDE SEQUENCE</scope>
    <source>
        <strain evidence="9">CBS 262.69</strain>
    </source>
</reference>
<protein>
    <recommendedName>
        <fullName evidence="7">Decapping nuclease</fullName>
        <ecNumber evidence="7">3.6.1.-</ecNumber>
    </recommendedName>
</protein>
<dbReference type="GO" id="GO:0110155">
    <property type="term" value="P:NAD-cap decapping"/>
    <property type="evidence" value="ECO:0007669"/>
    <property type="project" value="TreeGrafter"/>
</dbReference>
<dbReference type="Pfam" id="PF08652">
    <property type="entry name" value="RAI1"/>
    <property type="match status" value="1"/>
</dbReference>
<comment type="subcellular location">
    <subcellularLocation>
        <location evidence="7">Nucleus</location>
    </subcellularLocation>
</comment>
<comment type="function">
    <text evidence="5">Decapping enzyme for NAD-capped RNAs: specifically hydrolyzes the nicotinamide adenine dinucleotide (NAD) cap from a subset of RNAs by removing the entire NAD moiety from the 5'-end of an NAD-capped RNA. The NAD-cap is present at the 5'-end of some RNAs and snoRNAs. In contrast to the canonical 5'-end N7 methylguanosine (m7G) cap, the NAD cap promotes mRNA decay. Also acts as a non-canonical decapping enzyme that removes the entire cap structure of m7G capped or incompletely capped RNAs. Has decapping activity toward incomplete 5'-end m7G cap mRNAs such as unmethylated 5'-end-capped RNA (cap0), while it has no activity toward 2'-O-ribose methylated m7G cap (cap1). Also possesses RNA 5'-pyrophosphohydrolase activity by hydrolyzing the 5'-end triphosphate to release pyrophosphates. Stimulates exoribonuclease activity of Rat1, allowing it to degrade RNAs with stable secondary structure more effectively.</text>
</comment>
<dbReference type="Proteomes" id="UP000799640">
    <property type="component" value="Unassembled WGS sequence"/>
</dbReference>
<comment type="cofactor">
    <cofactor evidence="1 7">
        <name>a divalent metal cation</name>
        <dbReference type="ChEBI" id="CHEBI:60240"/>
    </cofactor>
</comment>
<evidence type="ECO:0000256" key="7">
    <source>
        <dbReference type="RuleBase" id="RU367113"/>
    </source>
</evidence>
<evidence type="ECO:0000256" key="3">
    <source>
        <dbReference type="ARBA" id="ARBA00044676"/>
    </source>
</evidence>
<keyword evidence="7" id="KW-0540">Nuclease</keyword>
<keyword evidence="7" id="KW-0378">Hydrolase</keyword>
<dbReference type="EMBL" id="ML996688">
    <property type="protein sequence ID" value="KAF2404702.1"/>
    <property type="molecule type" value="Genomic_DNA"/>
</dbReference>
<dbReference type="PANTHER" id="PTHR12395">
    <property type="entry name" value="DOM-3 RELATED"/>
    <property type="match status" value="1"/>
</dbReference>
<keyword evidence="10" id="KW-1185">Reference proteome</keyword>
<organism evidence="9 10">
    <name type="scientific">Trichodelitschia bisporula</name>
    <dbReference type="NCBI Taxonomy" id="703511"/>
    <lineage>
        <taxon>Eukaryota</taxon>
        <taxon>Fungi</taxon>
        <taxon>Dikarya</taxon>
        <taxon>Ascomycota</taxon>
        <taxon>Pezizomycotina</taxon>
        <taxon>Dothideomycetes</taxon>
        <taxon>Dothideomycetes incertae sedis</taxon>
        <taxon>Phaeotrichales</taxon>
        <taxon>Phaeotrichaceae</taxon>
        <taxon>Trichodelitschia</taxon>
    </lineage>
</organism>
<comment type="catalytic activity">
    <reaction evidence="3">
        <text>a 5'-end (N(7)-methyl 5'-triphosphoguanosine)-ribonucleoside-ribonucleotide in mRNA + H2O = a (N(7)-methyl 5'-triphosphoguanosine)-nucleoside + a 5'-end phospho-ribonucleoside in mRNA + H(+)</text>
        <dbReference type="Rhea" id="RHEA:66928"/>
        <dbReference type="Rhea" id="RHEA-COMP:15692"/>
        <dbReference type="Rhea" id="RHEA-COMP:17313"/>
        <dbReference type="ChEBI" id="CHEBI:15377"/>
        <dbReference type="ChEBI" id="CHEBI:15378"/>
        <dbReference type="ChEBI" id="CHEBI:138282"/>
        <dbReference type="ChEBI" id="CHEBI:172876"/>
        <dbReference type="ChEBI" id="CHEBI:172877"/>
    </reaction>
    <physiologicalReaction direction="left-to-right" evidence="3">
        <dbReference type="Rhea" id="RHEA:66929"/>
    </physiologicalReaction>
</comment>
<dbReference type="InterPro" id="IPR039039">
    <property type="entry name" value="RAI1-like_fam"/>
</dbReference>
<evidence type="ECO:0000256" key="5">
    <source>
        <dbReference type="ARBA" id="ARBA00046211"/>
    </source>
</evidence>
<dbReference type="GO" id="GO:0005829">
    <property type="term" value="C:cytosol"/>
    <property type="evidence" value="ECO:0007669"/>
    <property type="project" value="TreeGrafter"/>
</dbReference>
<comment type="similarity">
    <text evidence="2 7">Belongs to the DXO/Dom3Z family.</text>
</comment>
<comment type="catalytic activity">
    <reaction evidence="6">
        <text>a 5'-end NAD(+)-phospho-ribonucleoside in mRNA + H2O = a 5'-end phospho-ribonucleoside in mRNA + NAD(+) + H(+)</text>
        <dbReference type="Rhea" id="RHEA:60880"/>
        <dbReference type="Rhea" id="RHEA-COMP:15692"/>
        <dbReference type="Rhea" id="RHEA-COMP:15698"/>
        <dbReference type="ChEBI" id="CHEBI:15377"/>
        <dbReference type="ChEBI" id="CHEBI:15378"/>
        <dbReference type="ChEBI" id="CHEBI:57540"/>
        <dbReference type="ChEBI" id="CHEBI:138282"/>
        <dbReference type="ChEBI" id="CHEBI:144029"/>
    </reaction>
    <physiologicalReaction direction="left-to-right" evidence="6">
        <dbReference type="Rhea" id="RHEA:60881"/>
    </physiologicalReaction>
</comment>
<dbReference type="PANTHER" id="PTHR12395:SF9">
    <property type="entry name" value="DECAPPING AND EXORIBONUCLEASE PROTEIN"/>
    <property type="match status" value="1"/>
</dbReference>
<feature type="domain" description="RAI1-like" evidence="8">
    <location>
        <begin position="25"/>
        <end position="368"/>
    </location>
</feature>
<name>A0A6G1I8V7_9PEZI</name>
<comment type="catalytic activity">
    <reaction evidence="4">
        <text>a 5'-end triphospho-ribonucleoside in mRNA + H2O = a 5'-end phospho-ribonucleoside in mRNA + diphosphate + H(+)</text>
        <dbReference type="Rhea" id="RHEA:78683"/>
        <dbReference type="Rhea" id="RHEA-COMP:15692"/>
        <dbReference type="Rhea" id="RHEA-COMP:17164"/>
        <dbReference type="ChEBI" id="CHEBI:15377"/>
        <dbReference type="ChEBI" id="CHEBI:15378"/>
        <dbReference type="ChEBI" id="CHEBI:33019"/>
        <dbReference type="ChEBI" id="CHEBI:138282"/>
        <dbReference type="ChEBI" id="CHEBI:167618"/>
    </reaction>
    <physiologicalReaction direction="left-to-right" evidence="4">
        <dbReference type="Rhea" id="RHEA:78684"/>
    </physiologicalReaction>
</comment>
<gene>
    <name evidence="9" type="ORF">EJ06DRAFT_526776</name>
</gene>
<evidence type="ECO:0000256" key="4">
    <source>
        <dbReference type="ARBA" id="ARBA00044692"/>
    </source>
</evidence>
<dbReference type="OrthoDB" id="5853397at2759"/>
<keyword evidence="7" id="KW-0539">Nucleus</keyword>
<dbReference type="EC" id="3.6.1.-" evidence="7"/>
<evidence type="ECO:0000313" key="10">
    <source>
        <dbReference type="Proteomes" id="UP000799640"/>
    </source>
</evidence>
<keyword evidence="7" id="KW-0479">Metal-binding</keyword>
<evidence type="ECO:0000256" key="2">
    <source>
        <dbReference type="ARBA" id="ARBA00006562"/>
    </source>
</evidence>
<dbReference type="GO" id="GO:0003723">
    <property type="term" value="F:RNA binding"/>
    <property type="evidence" value="ECO:0007669"/>
    <property type="project" value="UniProtKB-KW"/>
</dbReference>
<keyword evidence="7" id="KW-0694">RNA-binding</keyword>
<evidence type="ECO:0000256" key="6">
    <source>
        <dbReference type="ARBA" id="ARBA00048124"/>
    </source>
</evidence>
<evidence type="ECO:0000256" key="1">
    <source>
        <dbReference type="ARBA" id="ARBA00001968"/>
    </source>
</evidence>
<dbReference type="GO" id="GO:0004518">
    <property type="term" value="F:nuclease activity"/>
    <property type="evidence" value="ECO:0007669"/>
    <property type="project" value="UniProtKB-KW"/>
</dbReference>
<evidence type="ECO:0000313" key="9">
    <source>
        <dbReference type="EMBL" id="KAF2404702.1"/>
    </source>
</evidence>
<dbReference type="InterPro" id="IPR013961">
    <property type="entry name" value="RAI1"/>
</dbReference>
<dbReference type="GO" id="GO:0000166">
    <property type="term" value="F:nucleotide binding"/>
    <property type="evidence" value="ECO:0007669"/>
    <property type="project" value="UniProtKB-KW"/>
</dbReference>
<proteinExistence type="inferred from homology"/>
<accession>A0A6G1I8V7</accession>
<keyword evidence="7" id="KW-0547">Nucleotide-binding</keyword>
<dbReference type="GO" id="GO:0046872">
    <property type="term" value="F:metal ion binding"/>
    <property type="evidence" value="ECO:0007669"/>
    <property type="project" value="UniProtKB-KW"/>
</dbReference>
<dbReference type="GO" id="GO:0005634">
    <property type="term" value="C:nucleus"/>
    <property type="evidence" value="ECO:0007669"/>
    <property type="project" value="UniProtKB-SubCell"/>
</dbReference>